<dbReference type="Proteomes" id="UP001054821">
    <property type="component" value="Chromosome 8"/>
</dbReference>
<evidence type="ECO:0000313" key="2">
    <source>
        <dbReference type="EMBL" id="KAI5312252.1"/>
    </source>
</evidence>
<keyword evidence="3" id="KW-1185">Reference proteome</keyword>
<dbReference type="EMBL" id="JAJFAZ020000008">
    <property type="protein sequence ID" value="KAI5312252.1"/>
    <property type="molecule type" value="Genomic_DNA"/>
</dbReference>
<proteinExistence type="predicted"/>
<reference evidence="2 3" key="1">
    <citation type="journal article" date="2022" name="G3 (Bethesda)">
        <title>Whole-genome sequence and methylome profiling of the almond [Prunus dulcis (Mill.) D.A. Webb] cultivar 'Nonpareil'.</title>
        <authorList>
            <person name="D'Amico-Willman K.M."/>
            <person name="Ouma W.Z."/>
            <person name="Meulia T."/>
            <person name="Sideli G.M."/>
            <person name="Gradziel T.M."/>
            <person name="Fresnedo-Ramirez J."/>
        </authorList>
    </citation>
    <scope>NUCLEOTIDE SEQUENCE [LARGE SCALE GENOMIC DNA]</scope>
    <source>
        <strain evidence="2">Clone GOH B32 T37-40</strain>
    </source>
</reference>
<feature type="region of interest" description="Disordered" evidence="1">
    <location>
        <begin position="1"/>
        <end position="23"/>
    </location>
</feature>
<dbReference type="AlphaFoldDB" id="A0AAD4UUM8"/>
<accession>A0AAD4UUM8</accession>
<protein>
    <submittedName>
        <fullName evidence="2">Uncharacterized protein</fullName>
    </submittedName>
</protein>
<gene>
    <name evidence="2" type="ORF">L3X38_041425</name>
</gene>
<feature type="compositionally biased region" description="Basic and acidic residues" evidence="1">
    <location>
        <begin position="8"/>
        <end position="23"/>
    </location>
</feature>
<organism evidence="2 3">
    <name type="scientific">Prunus dulcis</name>
    <name type="common">Almond</name>
    <name type="synonym">Amygdalus dulcis</name>
    <dbReference type="NCBI Taxonomy" id="3755"/>
    <lineage>
        <taxon>Eukaryota</taxon>
        <taxon>Viridiplantae</taxon>
        <taxon>Streptophyta</taxon>
        <taxon>Embryophyta</taxon>
        <taxon>Tracheophyta</taxon>
        <taxon>Spermatophyta</taxon>
        <taxon>Magnoliopsida</taxon>
        <taxon>eudicotyledons</taxon>
        <taxon>Gunneridae</taxon>
        <taxon>Pentapetalae</taxon>
        <taxon>rosids</taxon>
        <taxon>fabids</taxon>
        <taxon>Rosales</taxon>
        <taxon>Rosaceae</taxon>
        <taxon>Amygdaloideae</taxon>
        <taxon>Amygdaleae</taxon>
        <taxon>Prunus</taxon>
    </lineage>
</organism>
<evidence type="ECO:0000256" key="1">
    <source>
        <dbReference type="SAM" id="MobiDB-lite"/>
    </source>
</evidence>
<evidence type="ECO:0000313" key="3">
    <source>
        <dbReference type="Proteomes" id="UP001054821"/>
    </source>
</evidence>
<sequence>MESTTENQHSKENEGKRDKVDSPEAFLETRIEEDFGDGVFRWRSIPDRVRERRARWRIALPTSVKDSFTNCGSKFPTRIFDWKDSPFFLAASFSLQNRTNKRTTPGGCGPKAF</sequence>
<name>A0AAD4UUM8_PRUDU</name>
<comment type="caution">
    <text evidence="2">The sequence shown here is derived from an EMBL/GenBank/DDBJ whole genome shotgun (WGS) entry which is preliminary data.</text>
</comment>